<comment type="caution">
    <text evidence="2">The sequence shown here is derived from an EMBL/GenBank/DDBJ whole genome shotgun (WGS) entry which is preliminary data.</text>
</comment>
<gene>
    <name evidence="2" type="ORF">KSP40_PGU011937</name>
</gene>
<dbReference type="SUPFAM" id="SSF53474">
    <property type="entry name" value="alpha/beta-Hydrolases"/>
    <property type="match status" value="1"/>
</dbReference>
<name>A0ABR2M4W8_9ASPA</name>
<dbReference type="Proteomes" id="UP001412067">
    <property type="component" value="Unassembled WGS sequence"/>
</dbReference>
<dbReference type="InterPro" id="IPR000073">
    <property type="entry name" value="AB_hydrolase_1"/>
</dbReference>
<evidence type="ECO:0000313" key="2">
    <source>
        <dbReference type="EMBL" id="KAK8958253.1"/>
    </source>
</evidence>
<dbReference type="PANTHER" id="PTHR43689">
    <property type="entry name" value="HYDROLASE"/>
    <property type="match status" value="1"/>
</dbReference>
<protein>
    <recommendedName>
        <fullName evidence="1">AB hydrolase-1 domain-containing protein</fullName>
    </recommendedName>
</protein>
<evidence type="ECO:0000313" key="3">
    <source>
        <dbReference type="Proteomes" id="UP001412067"/>
    </source>
</evidence>
<dbReference type="EMBL" id="JBBWWR010000012">
    <property type="protein sequence ID" value="KAK8958253.1"/>
    <property type="molecule type" value="Genomic_DNA"/>
</dbReference>
<dbReference type="InterPro" id="IPR029058">
    <property type="entry name" value="AB_hydrolase_fold"/>
</dbReference>
<evidence type="ECO:0000259" key="1">
    <source>
        <dbReference type="Pfam" id="PF12697"/>
    </source>
</evidence>
<dbReference type="PRINTS" id="PR00412">
    <property type="entry name" value="EPOXHYDRLASE"/>
</dbReference>
<dbReference type="Gene3D" id="3.40.50.1820">
    <property type="entry name" value="alpha/beta hydrolase"/>
    <property type="match status" value="1"/>
</dbReference>
<dbReference type="Pfam" id="PF12697">
    <property type="entry name" value="Abhydrolase_6"/>
    <property type="match status" value="1"/>
</dbReference>
<organism evidence="2 3">
    <name type="scientific">Platanthera guangdongensis</name>
    <dbReference type="NCBI Taxonomy" id="2320717"/>
    <lineage>
        <taxon>Eukaryota</taxon>
        <taxon>Viridiplantae</taxon>
        <taxon>Streptophyta</taxon>
        <taxon>Embryophyta</taxon>
        <taxon>Tracheophyta</taxon>
        <taxon>Spermatophyta</taxon>
        <taxon>Magnoliopsida</taxon>
        <taxon>Liliopsida</taxon>
        <taxon>Asparagales</taxon>
        <taxon>Orchidaceae</taxon>
        <taxon>Orchidoideae</taxon>
        <taxon>Orchideae</taxon>
        <taxon>Orchidinae</taxon>
        <taxon>Platanthera</taxon>
    </lineage>
</organism>
<feature type="domain" description="AB hydrolase-1" evidence="1">
    <location>
        <begin position="78"/>
        <end position="313"/>
    </location>
</feature>
<sequence length="341" mass="38231">MSVITMAAGGCRGSSVSIRASGNAFPSFLPEGVEKITDMHVREFAKRIQRVPVKFSFSESAILSSCVKPIEQNKTEPLVLLHSFDSSCLEWRYTYPLLEDAGFDTWAVDILGWGFSNLKTLPSCGVAAKREHLYQLWRSYIKRPMILVGPSLGAAVAIDFTVNHPEAVTRLILIDASVHTKGTGNLSKLPRALAYAGVSLLKSTPLRFYATKLAFKKLTFRQLSDWTNASRLHCLMPWWEDATVDFMLSGGYDVRHQIKQVKQKTLIIWGEEDRLIDNGLALKLHGELRNSELQKIADCGHFPHVERPEIVAESILNFVRHTALRKPPAPSVPCVLNRRYS</sequence>
<keyword evidence="3" id="KW-1185">Reference proteome</keyword>
<dbReference type="PRINTS" id="PR00111">
    <property type="entry name" value="ABHYDROLASE"/>
</dbReference>
<reference evidence="2 3" key="1">
    <citation type="journal article" date="2022" name="Nat. Plants">
        <title>Genomes of leafy and leafless Platanthera orchids illuminate the evolution of mycoheterotrophy.</title>
        <authorList>
            <person name="Li M.H."/>
            <person name="Liu K.W."/>
            <person name="Li Z."/>
            <person name="Lu H.C."/>
            <person name="Ye Q.L."/>
            <person name="Zhang D."/>
            <person name="Wang J.Y."/>
            <person name="Li Y.F."/>
            <person name="Zhong Z.M."/>
            <person name="Liu X."/>
            <person name="Yu X."/>
            <person name="Liu D.K."/>
            <person name="Tu X.D."/>
            <person name="Liu B."/>
            <person name="Hao Y."/>
            <person name="Liao X.Y."/>
            <person name="Jiang Y.T."/>
            <person name="Sun W.H."/>
            <person name="Chen J."/>
            <person name="Chen Y.Q."/>
            <person name="Ai Y."/>
            <person name="Zhai J.W."/>
            <person name="Wu S.S."/>
            <person name="Zhou Z."/>
            <person name="Hsiao Y.Y."/>
            <person name="Wu W.L."/>
            <person name="Chen Y.Y."/>
            <person name="Lin Y.F."/>
            <person name="Hsu J.L."/>
            <person name="Li C.Y."/>
            <person name="Wang Z.W."/>
            <person name="Zhao X."/>
            <person name="Zhong W.Y."/>
            <person name="Ma X.K."/>
            <person name="Ma L."/>
            <person name="Huang J."/>
            <person name="Chen G.Z."/>
            <person name="Huang M.Z."/>
            <person name="Huang L."/>
            <person name="Peng D.H."/>
            <person name="Luo Y.B."/>
            <person name="Zou S.Q."/>
            <person name="Chen S.P."/>
            <person name="Lan S."/>
            <person name="Tsai W.C."/>
            <person name="Van de Peer Y."/>
            <person name="Liu Z.J."/>
        </authorList>
    </citation>
    <scope>NUCLEOTIDE SEQUENCE [LARGE SCALE GENOMIC DNA]</scope>
    <source>
        <strain evidence="2">Lor288</strain>
    </source>
</reference>
<dbReference type="InterPro" id="IPR000639">
    <property type="entry name" value="Epox_hydrolase-like"/>
</dbReference>
<dbReference type="PANTHER" id="PTHR43689:SF8">
    <property type="entry name" value="ALPHA_BETA-HYDROLASES SUPERFAMILY PROTEIN"/>
    <property type="match status" value="1"/>
</dbReference>
<accession>A0ABR2M4W8</accession>
<proteinExistence type="predicted"/>